<dbReference type="PANTHER" id="PTHR30273">
    <property type="entry name" value="PERIPLASMIC SIGNAL SENSOR AND SIGMA FACTOR ACTIVATOR FECR-RELATED"/>
    <property type="match status" value="1"/>
</dbReference>
<keyword evidence="1" id="KW-1133">Transmembrane helix</keyword>
<keyword evidence="1" id="KW-0472">Membrane</keyword>
<evidence type="ECO:0000256" key="1">
    <source>
        <dbReference type="SAM" id="Phobius"/>
    </source>
</evidence>
<keyword evidence="5" id="KW-1185">Reference proteome</keyword>
<dbReference type="InterPro" id="IPR012373">
    <property type="entry name" value="Ferrdict_sens_TM"/>
</dbReference>
<keyword evidence="1" id="KW-0812">Transmembrane</keyword>
<dbReference type="Gene3D" id="2.60.120.1440">
    <property type="match status" value="1"/>
</dbReference>
<dbReference type="InterPro" id="IPR006860">
    <property type="entry name" value="FecR"/>
</dbReference>
<accession>A0A4U1CQS1</accession>
<gene>
    <name evidence="4" type="ORF">FA047_00480</name>
</gene>
<comment type="caution">
    <text evidence="4">The sequence shown here is derived from an EMBL/GenBank/DDBJ whole genome shotgun (WGS) entry which is preliminary data.</text>
</comment>
<dbReference type="Pfam" id="PF16344">
    <property type="entry name" value="FecR_C"/>
    <property type="match status" value="1"/>
</dbReference>
<dbReference type="OrthoDB" id="1099963at2"/>
<protein>
    <submittedName>
        <fullName evidence="4">DUF4974 domain-containing protein</fullName>
    </submittedName>
</protein>
<dbReference type="PANTHER" id="PTHR30273:SF2">
    <property type="entry name" value="PROTEIN FECR"/>
    <property type="match status" value="1"/>
</dbReference>
<dbReference type="AlphaFoldDB" id="A0A4U1CQS1"/>
<sequence length="400" mass="44714">MENKALHELLDRYKKGGASAEDVAFLESWYQQYNKEQRMEMTEAELEEDRQLIWNSIQQERVVATPVRKVKLWSSETFRIAIAAAIAIILLGVYFFNTTNQPTKIKSENPVSANDVKAGGNRALLTLADGRRIVLTDAVNGELAKQAGVRITKTKDGQLIYTVENTGHETKPEYNTIETPRGGQHIVNLPDGSIVVLNAASSLKFPTTFSSFQERKVELSGEAYFEISKDKAHPFIVKTNGQEVKVLGTHFNINSYADEGSTKTTLLEGSVRVISVLSSRANAKDPDPSELGMTNSIILRPNQQSVVTTNGDIKVIKVDTEDVVAWKNGFFVFNDESLESIMRKVSRWYDVEVVYQDKLPRVSFLGALSRSKNLSALINILEESGEVHFKIQGRRIVVMK</sequence>
<evidence type="ECO:0000259" key="3">
    <source>
        <dbReference type="Pfam" id="PF16344"/>
    </source>
</evidence>
<feature type="domain" description="FecR protein" evidence="2">
    <location>
        <begin position="176"/>
        <end position="272"/>
    </location>
</feature>
<organism evidence="4 5">
    <name type="scientific">Pedobacter frigoris</name>
    <dbReference type="NCBI Taxonomy" id="2571272"/>
    <lineage>
        <taxon>Bacteria</taxon>
        <taxon>Pseudomonadati</taxon>
        <taxon>Bacteroidota</taxon>
        <taxon>Sphingobacteriia</taxon>
        <taxon>Sphingobacteriales</taxon>
        <taxon>Sphingobacteriaceae</taxon>
        <taxon>Pedobacter</taxon>
    </lineage>
</organism>
<dbReference type="Gene3D" id="3.55.50.30">
    <property type="match status" value="1"/>
</dbReference>
<evidence type="ECO:0000313" key="5">
    <source>
        <dbReference type="Proteomes" id="UP000307244"/>
    </source>
</evidence>
<name>A0A4U1CQS1_9SPHI</name>
<feature type="transmembrane region" description="Helical" evidence="1">
    <location>
        <begin position="78"/>
        <end position="96"/>
    </location>
</feature>
<dbReference type="GO" id="GO:0016989">
    <property type="term" value="F:sigma factor antagonist activity"/>
    <property type="evidence" value="ECO:0007669"/>
    <property type="project" value="TreeGrafter"/>
</dbReference>
<dbReference type="Pfam" id="PF04773">
    <property type="entry name" value="FecR"/>
    <property type="match status" value="1"/>
</dbReference>
<proteinExistence type="predicted"/>
<dbReference type="InterPro" id="IPR032508">
    <property type="entry name" value="FecR_C"/>
</dbReference>
<reference evidence="4 5" key="1">
    <citation type="submission" date="2019-04" db="EMBL/GenBank/DDBJ databases">
        <title>Pedobacter sp. RP-3-15 sp. nov., isolated from Arctic soil.</title>
        <authorList>
            <person name="Dahal R.H."/>
            <person name="Kim D.-U."/>
        </authorList>
    </citation>
    <scope>NUCLEOTIDE SEQUENCE [LARGE SCALE GENOMIC DNA]</scope>
    <source>
        <strain evidence="4 5">RP-3-15</strain>
    </source>
</reference>
<evidence type="ECO:0000313" key="4">
    <source>
        <dbReference type="EMBL" id="TKC09706.1"/>
    </source>
</evidence>
<dbReference type="Proteomes" id="UP000307244">
    <property type="component" value="Unassembled WGS sequence"/>
</dbReference>
<evidence type="ECO:0000259" key="2">
    <source>
        <dbReference type="Pfam" id="PF04773"/>
    </source>
</evidence>
<dbReference type="EMBL" id="SWBQ01000001">
    <property type="protein sequence ID" value="TKC09706.1"/>
    <property type="molecule type" value="Genomic_DNA"/>
</dbReference>
<feature type="domain" description="Protein FecR C-terminal" evidence="3">
    <location>
        <begin position="331"/>
        <end position="398"/>
    </location>
</feature>